<keyword evidence="8" id="KW-1185">Reference proteome</keyword>
<dbReference type="Proteomes" id="UP001589627">
    <property type="component" value="Unassembled WGS sequence"/>
</dbReference>
<dbReference type="InterPro" id="IPR050707">
    <property type="entry name" value="HTH_MetabolicPath_Reg"/>
</dbReference>
<dbReference type="Gene3D" id="3.30.450.40">
    <property type="match status" value="1"/>
</dbReference>
<dbReference type="PROSITE" id="PS51077">
    <property type="entry name" value="HTH_ICLR"/>
    <property type="match status" value="1"/>
</dbReference>
<dbReference type="InterPro" id="IPR029016">
    <property type="entry name" value="GAF-like_dom_sf"/>
</dbReference>
<evidence type="ECO:0000259" key="6">
    <source>
        <dbReference type="PROSITE" id="PS51078"/>
    </source>
</evidence>
<feature type="domain" description="IclR-ED" evidence="6">
    <location>
        <begin position="69"/>
        <end position="252"/>
    </location>
</feature>
<dbReference type="InterPro" id="IPR014757">
    <property type="entry name" value="Tscrpt_reg_IclR_C"/>
</dbReference>
<proteinExistence type="predicted"/>
<dbReference type="InterPro" id="IPR005471">
    <property type="entry name" value="Tscrpt_reg_IclR_N"/>
</dbReference>
<dbReference type="Pfam" id="PF01614">
    <property type="entry name" value="IclR_C"/>
    <property type="match status" value="1"/>
</dbReference>
<keyword evidence="2" id="KW-0238">DNA-binding</keyword>
<evidence type="ECO:0000256" key="3">
    <source>
        <dbReference type="ARBA" id="ARBA00023163"/>
    </source>
</evidence>
<dbReference type="SUPFAM" id="SSF46785">
    <property type="entry name" value="Winged helix' DNA-binding domain"/>
    <property type="match status" value="1"/>
</dbReference>
<feature type="domain" description="HTH iclR-type" evidence="5">
    <location>
        <begin position="8"/>
        <end position="68"/>
    </location>
</feature>
<name>A0ABV5YYR9_9ACTN</name>
<gene>
    <name evidence="7" type="ORF">ACFFNX_49540</name>
</gene>
<evidence type="ECO:0000313" key="8">
    <source>
        <dbReference type="Proteomes" id="UP001589627"/>
    </source>
</evidence>
<evidence type="ECO:0000256" key="2">
    <source>
        <dbReference type="ARBA" id="ARBA00023125"/>
    </source>
</evidence>
<feature type="region of interest" description="Disordered" evidence="4">
    <location>
        <begin position="256"/>
        <end position="294"/>
    </location>
</feature>
<feature type="compositionally biased region" description="Low complexity" evidence="4">
    <location>
        <begin position="282"/>
        <end position="294"/>
    </location>
</feature>
<organism evidence="7 8">
    <name type="scientific">Actinoallomurus acaciae</name>
    <dbReference type="NCBI Taxonomy" id="502577"/>
    <lineage>
        <taxon>Bacteria</taxon>
        <taxon>Bacillati</taxon>
        <taxon>Actinomycetota</taxon>
        <taxon>Actinomycetes</taxon>
        <taxon>Streptosporangiales</taxon>
        <taxon>Thermomonosporaceae</taxon>
        <taxon>Actinoallomurus</taxon>
    </lineage>
</organism>
<dbReference type="PANTHER" id="PTHR30136">
    <property type="entry name" value="HELIX-TURN-HELIX TRANSCRIPTIONAL REGULATOR, ICLR FAMILY"/>
    <property type="match status" value="1"/>
</dbReference>
<protein>
    <submittedName>
        <fullName evidence="7">IclR family transcriptional regulator</fullName>
    </submittedName>
</protein>
<evidence type="ECO:0000259" key="5">
    <source>
        <dbReference type="PROSITE" id="PS51077"/>
    </source>
</evidence>
<dbReference type="InterPro" id="IPR036388">
    <property type="entry name" value="WH-like_DNA-bd_sf"/>
</dbReference>
<dbReference type="Pfam" id="PF09339">
    <property type="entry name" value="HTH_IclR"/>
    <property type="match status" value="1"/>
</dbReference>
<dbReference type="InterPro" id="IPR036390">
    <property type="entry name" value="WH_DNA-bd_sf"/>
</dbReference>
<reference evidence="7 8" key="1">
    <citation type="submission" date="2024-09" db="EMBL/GenBank/DDBJ databases">
        <authorList>
            <person name="Sun Q."/>
            <person name="Mori K."/>
        </authorList>
    </citation>
    <scope>NUCLEOTIDE SEQUENCE [LARGE SCALE GENOMIC DNA]</scope>
    <source>
        <strain evidence="7 8">TBRC 0563</strain>
    </source>
</reference>
<comment type="caution">
    <text evidence="7">The sequence shown here is derived from an EMBL/GenBank/DDBJ whole genome shotgun (WGS) entry which is preliminary data.</text>
</comment>
<dbReference type="EMBL" id="JBHLZP010000978">
    <property type="protein sequence ID" value="MFB9840220.1"/>
    <property type="molecule type" value="Genomic_DNA"/>
</dbReference>
<dbReference type="SMART" id="SM00346">
    <property type="entry name" value="HTH_ICLR"/>
    <property type="match status" value="1"/>
</dbReference>
<dbReference type="SUPFAM" id="SSF55781">
    <property type="entry name" value="GAF domain-like"/>
    <property type="match status" value="1"/>
</dbReference>
<dbReference type="Gene3D" id="1.10.10.10">
    <property type="entry name" value="Winged helix-like DNA-binding domain superfamily/Winged helix DNA-binding domain"/>
    <property type="match status" value="1"/>
</dbReference>
<evidence type="ECO:0000256" key="4">
    <source>
        <dbReference type="SAM" id="MobiDB-lite"/>
    </source>
</evidence>
<dbReference type="PANTHER" id="PTHR30136:SF24">
    <property type="entry name" value="HTH-TYPE TRANSCRIPTIONAL REPRESSOR ALLR"/>
    <property type="match status" value="1"/>
</dbReference>
<keyword evidence="3" id="KW-0804">Transcription</keyword>
<evidence type="ECO:0000313" key="7">
    <source>
        <dbReference type="EMBL" id="MFB9840220.1"/>
    </source>
</evidence>
<dbReference type="RefSeq" id="WP_378213447.1">
    <property type="nucleotide sequence ID" value="NZ_JBHLZP010000978.1"/>
</dbReference>
<dbReference type="PROSITE" id="PS51078">
    <property type="entry name" value="ICLR_ED"/>
    <property type="match status" value="1"/>
</dbReference>
<evidence type="ECO:0000256" key="1">
    <source>
        <dbReference type="ARBA" id="ARBA00023015"/>
    </source>
</evidence>
<sequence length="294" mass="31380">MDVSPPPKSVLARGLRLLGAFGPSDVDLTLTELAARTGLPKPTAHRLLGELVGWGALERTEGGYRLGMRLFVLGQRVPRPRGLREAALPYLEDLYEASHENVHLAVLDGIDTLFLEKVSGRRSMPIISRVGGRLPAYCTATGKLFLAFGAPERLRRVLSAGLARHTPHTITMPGLLVRDLARTLERGYGINREESEVGVSAVAAPVFDHRRRVIAAISITGHAGRLDLERLAPAVRTSALSLSRELSHATANGTLVLPAPTLDHDPAADQGGAEPSRRRASRASSSAATPSGSS</sequence>
<keyword evidence="1" id="KW-0805">Transcription regulation</keyword>
<accession>A0ABV5YYR9</accession>